<dbReference type="EMBL" id="JAZHOV010000003">
    <property type="protein sequence ID" value="MEF2254706.1"/>
    <property type="molecule type" value="Genomic_DNA"/>
</dbReference>
<sequence length="63" mass="6731">MTLGPEILLLIALYVAAFAVGLAILYWVIKSAVSAALRDPLVADVWAVRLLQVADRGKTPPEA</sequence>
<evidence type="ECO:0000313" key="3">
    <source>
        <dbReference type="Proteomes" id="UP001351900"/>
    </source>
</evidence>
<organism evidence="2 3">
    <name type="scientific">Microbacterium schleiferi</name>
    <dbReference type="NCBI Taxonomy" id="69362"/>
    <lineage>
        <taxon>Bacteria</taxon>
        <taxon>Bacillati</taxon>
        <taxon>Actinomycetota</taxon>
        <taxon>Actinomycetes</taxon>
        <taxon>Micrococcales</taxon>
        <taxon>Microbacteriaceae</taxon>
        <taxon>Microbacterium</taxon>
    </lineage>
</organism>
<comment type="caution">
    <text evidence="2">The sequence shown here is derived from an EMBL/GenBank/DDBJ whole genome shotgun (WGS) entry which is preliminary data.</text>
</comment>
<protein>
    <submittedName>
        <fullName evidence="2">Uncharacterized protein</fullName>
    </submittedName>
</protein>
<dbReference type="Proteomes" id="UP001351900">
    <property type="component" value="Unassembled WGS sequence"/>
</dbReference>
<keyword evidence="1" id="KW-0472">Membrane</keyword>
<feature type="transmembrane region" description="Helical" evidence="1">
    <location>
        <begin position="7"/>
        <end position="29"/>
    </location>
</feature>
<reference evidence="2 3" key="1">
    <citation type="submission" date="2024-01" db="EMBL/GenBank/DDBJ databases">
        <title>the genome sequence of strain Microbacterium schleiferi NBRC 15075.</title>
        <authorList>
            <person name="Ding Y."/>
            <person name="Zhang G."/>
        </authorList>
    </citation>
    <scope>NUCLEOTIDE SEQUENCE [LARGE SCALE GENOMIC DNA]</scope>
    <source>
        <strain evidence="2 3">NBRC 15075</strain>
    </source>
</reference>
<proteinExistence type="predicted"/>
<evidence type="ECO:0000256" key="1">
    <source>
        <dbReference type="SAM" id="Phobius"/>
    </source>
</evidence>
<keyword evidence="1" id="KW-0812">Transmembrane</keyword>
<evidence type="ECO:0000313" key="2">
    <source>
        <dbReference type="EMBL" id="MEF2254706.1"/>
    </source>
</evidence>
<name>A0ABU7V4T6_9MICO</name>
<accession>A0ABU7V4T6</accession>
<keyword evidence="3" id="KW-1185">Reference proteome</keyword>
<dbReference type="RefSeq" id="WP_292734793.1">
    <property type="nucleotide sequence ID" value="NZ_BAAAUO010000002.1"/>
</dbReference>
<keyword evidence="1" id="KW-1133">Transmembrane helix</keyword>
<gene>
    <name evidence="2" type="ORF">V2V91_06075</name>
</gene>